<sequence>MVVVAVVCILWTVWLTLLTVAPNGTANVLMNTAEYDDGQFWLIPEKLRALQAFSVAGYAVVAIIYASILLKILVWRVHRHVEGTLLDRILERCAPGQVRGAAELEFSNRVRSLIWKLYVLLKELTGFHGRYRKQWNLCLKAFDLSMQTFVLGKMLEEGAPVCLTIGFAVFTALNSASCAGAILSGKHSAFSEILIDSVFDLGATVFFPILVLAYCVHTFDYDHRVFLLYLELMPVGSFERRARMFTQPTEVELFRVAFDSLRIRSAPDLFLRIGMNLGFAYRFKRVVEVLIQMQSQRVRRNKASVLKKKSTMLALPRAVTREQSCQKSVPRSIAALFALFSISVLVVTHMAITTSQAICRPQPECVVFAYRWTDADSCPCRALVDGNRAPKTYDEWTHPVDATEMVRALAAAGTLETLQLINRQLTTLPEELRGCHDLKYLYEVSIVNCAIEELPVWANEFHNLEFLQIEGKVGSENLGNLQPDLFSAMPELKYLQLGLHQRMTRLPPLDGAPNVCCLVLARMNGITELPSLARASQLERMEFSVMKHLTWMPDLEPIGPVVDFAVYQGAYLCCNGFLGTCDLSNPFCQDAACLEDSSLKATPATLQVFEKFSSAACEPYSGVSQTPTRATIQMCDGVPFRQCVLPGLEPGTTVVGMCYNHRFQVLACNPDPANIRVRRRQIRDGLGAACDPVEEAWLGCGSTAP</sequence>
<dbReference type="EMBL" id="JAGDFM010000193">
    <property type="protein sequence ID" value="KAG7382914.1"/>
    <property type="molecule type" value="Genomic_DNA"/>
</dbReference>
<keyword evidence="4" id="KW-0346">Stress response</keyword>
<dbReference type="Pfam" id="PF26605">
    <property type="entry name" value="WLGC"/>
    <property type="match status" value="1"/>
</dbReference>
<protein>
    <submittedName>
        <fullName evidence="4">10 kDa heat shock protein</fullName>
    </submittedName>
</protein>
<reference evidence="4" key="1">
    <citation type="submission" date="2021-02" db="EMBL/GenBank/DDBJ databases">
        <authorList>
            <person name="Palmer J.M."/>
        </authorList>
    </citation>
    <scope>NUCLEOTIDE SEQUENCE</scope>
    <source>
        <strain evidence="4">SCRP734</strain>
    </source>
</reference>
<feature type="domain" description="WLGC" evidence="3">
    <location>
        <begin position="631"/>
        <end position="700"/>
    </location>
</feature>
<feature type="transmembrane region" description="Helical" evidence="1">
    <location>
        <begin position="50"/>
        <end position="70"/>
    </location>
</feature>
<feature type="transmembrane region" description="Helical" evidence="1">
    <location>
        <begin position="333"/>
        <end position="352"/>
    </location>
</feature>
<keyword evidence="5" id="KW-1185">Reference proteome</keyword>
<name>A0A8T1VTU6_9STRA</name>
<accession>A0A8T1VTU6</accession>
<dbReference type="AlphaFoldDB" id="A0A8T1VTU6"/>
<gene>
    <name evidence="4" type="primary">HSPE1_3</name>
    <name evidence="4" type="ORF">PHYPSEUDO_004259</name>
</gene>
<keyword evidence="1" id="KW-0812">Transmembrane</keyword>
<evidence type="ECO:0000259" key="3">
    <source>
        <dbReference type="Pfam" id="PF26605"/>
    </source>
</evidence>
<feature type="transmembrane region" description="Helical" evidence="1">
    <location>
        <begin position="161"/>
        <end position="185"/>
    </location>
</feature>
<keyword evidence="2" id="KW-0732">Signal</keyword>
<keyword evidence="1" id="KW-0472">Membrane</keyword>
<dbReference type="InterPro" id="IPR058256">
    <property type="entry name" value="WLGC"/>
</dbReference>
<evidence type="ECO:0000313" key="4">
    <source>
        <dbReference type="EMBL" id="KAG7382914.1"/>
    </source>
</evidence>
<proteinExistence type="predicted"/>
<comment type="caution">
    <text evidence="4">The sequence shown here is derived from an EMBL/GenBank/DDBJ whole genome shotgun (WGS) entry which is preliminary data.</text>
</comment>
<keyword evidence="1" id="KW-1133">Transmembrane helix</keyword>
<evidence type="ECO:0000256" key="2">
    <source>
        <dbReference type="SAM" id="SignalP"/>
    </source>
</evidence>
<feature type="chain" id="PRO_5035810862" evidence="2">
    <location>
        <begin position="27"/>
        <end position="705"/>
    </location>
</feature>
<dbReference type="Proteomes" id="UP000694044">
    <property type="component" value="Unassembled WGS sequence"/>
</dbReference>
<dbReference type="OrthoDB" id="119286at2759"/>
<feature type="transmembrane region" description="Helical" evidence="1">
    <location>
        <begin position="197"/>
        <end position="216"/>
    </location>
</feature>
<feature type="signal peptide" evidence="2">
    <location>
        <begin position="1"/>
        <end position="26"/>
    </location>
</feature>
<evidence type="ECO:0000313" key="5">
    <source>
        <dbReference type="Proteomes" id="UP000694044"/>
    </source>
</evidence>
<organism evidence="4 5">
    <name type="scientific">Phytophthora pseudosyringae</name>
    <dbReference type="NCBI Taxonomy" id="221518"/>
    <lineage>
        <taxon>Eukaryota</taxon>
        <taxon>Sar</taxon>
        <taxon>Stramenopiles</taxon>
        <taxon>Oomycota</taxon>
        <taxon>Peronosporomycetes</taxon>
        <taxon>Peronosporales</taxon>
        <taxon>Peronosporaceae</taxon>
        <taxon>Phytophthora</taxon>
    </lineage>
</organism>
<evidence type="ECO:0000256" key="1">
    <source>
        <dbReference type="SAM" id="Phobius"/>
    </source>
</evidence>